<dbReference type="SUPFAM" id="SSF47781">
    <property type="entry name" value="RuvA domain 2-like"/>
    <property type="match status" value="2"/>
</dbReference>
<evidence type="ECO:0000313" key="4">
    <source>
        <dbReference type="EMBL" id="ELT98666.1"/>
    </source>
</evidence>
<dbReference type="HOGENOM" id="CLU_033721_1_0_1"/>
<evidence type="ECO:0000313" key="5">
    <source>
        <dbReference type="EnsemblMetazoa" id="CapteP166968"/>
    </source>
</evidence>
<evidence type="ECO:0000259" key="3">
    <source>
        <dbReference type="SMART" id="SM00278"/>
    </source>
</evidence>
<dbReference type="PANTHER" id="PTHR21180:SF32">
    <property type="entry name" value="ENDONUCLEASE_EXONUCLEASE_PHOSPHATASE FAMILY DOMAIN-CONTAINING PROTEIN 1"/>
    <property type="match status" value="1"/>
</dbReference>
<dbReference type="Pfam" id="PF12836">
    <property type="entry name" value="HHH_3"/>
    <property type="match status" value="2"/>
</dbReference>
<sequence>MGGQLCRYGWCIRQQRADRCKENHGNGKVKGHRRNLSAAFNIAALAAEVELPVEDGLLNINFATEEELMTLPGINRQTAHNIVDYRRKLGGFKKVEDLALVSGVGATKLNNIRVDITVGRIKSSKSTASYGGDMDSLSRSSSKNASTTPPKVNVNVANVFQLMKVNGISQTLAENIVAYRDKKGLFQKLDDLCRVKGVHSGVLSAIRPYLYSNGECESGYGSPVKGDLQSQCSHVDSIDSIEQAPEKLADSQEDFISLYGPLSRKSWRGKKKAALVEKTFVRFASWNLERCSELKADNPGVREVVAMTILENSWTVVAFQELMDTEALNKLCDELNHPTVPTVRKFPNRHSNWKTAFSPQSSGKLSNGSDVYLGFLYDGSCGLHVTELALLDRCKSSAGVFDSKVLLLSIKVRGQKFCFSLTLVLVVKICKRYCLIYIVSNMFILAGRKDVIFLGSFNADSTHEGFESWLNEGYQAALVPDKYTNISTKNPEGTQCLDNIWIGSALQSYYTGSCDVIRDALTSPWIPDEWGWGGVVSSHCPVWAEFHIKIPRTTTSPSRISNGRLSALYLPLVSDS</sequence>
<name>R7U4P6_CAPTE</name>
<feature type="domain" description="Helix-hairpin-helix DNA-binding motif class 1" evidence="3">
    <location>
        <begin position="66"/>
        <end position="85"/>
    </location>
</feature>
<dbReference type="GO" id="GO:0003677">
    <property type="term" value="F:DNA binding"/>
    <property type="evidence" value="ECO:0007669"/>
    <property type="project" value="InterPro"/>
</dbReference>
<dbReference type="EMBL" id="AMQN01010365">
    <property type="status" value="NOT_ANNOTATED_CDS"/>
    <property type="molecule type" value="Genomic_DNA"/>
</dbReference>
<dbReference type="Gene3D" id="1.10.150.320">
    <property type="entry name" value="Photosystem II 12 kDa extrinsic protein"/>
    <property type="match status" value="2"/>
</dbReference>
<organism evidence="4">
    <name type="scientific">Capitella teleta</name>
    <name type="common">Polychaete worm</name>
    <dbReference type="NCBI Taxonomy" id="283909"/>
    <lineage>
        <taxon>Eukaryota</taxon>
        <taxon>Metazoa</taxon>
        <taxon>Spiralia</taxon>
        <taxon>Lophotrochozoa</taxon>
        <taxon>Annelida</taxon>
        <taxon>Polychaeta</taxon>
        <taxon>Sedentaria</taxon>
        <taxon>Scolecida</taxon>
        <taxon>Capitellidae</taxon>
        <taxon>Capitella</taxon>
    </lineage>
</organism>
<dbReference type="InterPro" id="IPR051675">
    <property type="entry name" value="Endo/Exo/Phosphatase_dom_1"/>
</dbReference>
<dbReference type="PANTHER" id="PTHR21180">
    <property type="entry name" value="ENDONUCLEASE/EXONUCLEASE/PHOSPHATASE FAMILY DOMAIN-CONTAINING PROTEIN 1"/>
    <property type="match status" value="1"/>
</dbReference>
<dbReference type="GO" id="GO:0005886">
    <property type="term" value="C:plasma membrane"/>
    <property type="evidence" value="ECO:0007669"/>
    <property type="project" value="TreeGrafter"/>
</dbReference>
<evidence type="ECO:0000256" key="1">
    <source>
        <dbReference type="ARBA" id="ARBA00015260"/>
    </source>
</evidence>
<protein>
    <recommendedName>
        <fullName evidence="1">Endonuclease/exonuclease/phosphatase family domain-containing protein 1</fullName>
    </recommendedName>
</protein>
<reference evidence="4 6" key="2">
    <citation type="journal article" date="2013" name="Nature">
        <title>Insights into bilaterian evolution from three spiralian genomes.</title>
        <authorList>
            <person name="Simakov O."/>
            <person name="Marletaz F."/>
            <person name="Cho S.J."/>
            <person name="Edsinger-Gonzales E."/>
            <person name="Havlak P."/>
            <person name="Hellsten U."/>
            <person name="Kuo D.H."/>
            <person name="Larsson T."/>
            <person name="Lv J."/>
            <person name="Arendt D."/>
            <person name="Savage R."/>
            <person name="Osoegawa K."/>
            <person name="de Jong P."/>
            <person name="Grimwood J."/>
            <person name="Chapman J.A."/>
            <person name="Shapiro H."/>
            <person name="Aerts A."/>
            <person name="Otillar R.P."/>
            <person name="Terry A.Y."/>
            <person name="Boore J.L."/>
            <person name="Grigoriev I.V."/>
            <person name="Lindberg D.R."/>
            <person name="Seaver E.C."/>
            <person name="Weisblat D.A."/>
            <person name="Putnam N.H."/>
            <person name="Rokhsar D.S."/>
        </authorList>
    </citation>
    <scope>NUCLEOTIDE SEQUENCE</scope>
    <source>
        <strain evidence="4 6">I ESC-2004</strain>
    </source>
</reference>
<reference evidence="5" key="3">
    <citation type="submission" date="2015-06" db="UniProtKB">
        <authorList>
            <consortium name="EnsemblMetazoa"/>
        </authorList>
    </citation>
    <scope>IDENTIFICATION</scope>
</reference>
<dbReference type="SUPFAM" id="SSF56219">
    <property type="entry name" value="DNase I-like"/>
    <property type="match status" value="1"/>
</dbReference>
<feature type="domain" description="Helix-hairpin-helix DNA-binding motif class 1" evidence="3">
    <location>
        <begin position="96"/>
        <end position="115"/>
    </location>
</feature>
<evidence type="ECO:0000256" key="2">
    <source>
        <dbReference type="SAM" id="MobiDB-lite"/>
    </source>
</evidence>
<dbReference type="SMART" id="SM00278">
    <property type="entry name" value="HhH1"/>
    <property type="match status" value="3"/>
</dbReference>
<gene>
    <name evidence="4" type="ORF">CAPTEDRAFT_166968</name>
</gene>
<dbReference type="Gene3D" id="3.60.10.10">
    <property type="entry name" value="Endonuclease/exonuclease/phosphatase"/>
    <property type="match status" value="1"/>
</dbReference>
<dbReference type="AlphaFoldDB" id="R7U4P6"/>
<feature type="region of interest" description="Disordered" evidence="2">
    <location>
        <begin position="125"/>
        <end position="149"/>
    </location>
</feature>
<proteinExistence type="predicted"/>
<dbReference type="Proteomes" id="UP000014760">
    <property type="component" value="Unassembled WGS sequence"/>
</dbReference>
<dbReference type="InterPro" id="IPR010994">
    <property type="entry name" value="RuvA_2-like"/>
</dbReference>
<feature type="domain" description="Helix-hairpin-helix DNA-binding motif class 1" evidence="3">
    <location>
        <begin position="160"/>
        <end position="179"/>
    </location>
</feature>
<dbReference type="EMBL" id="KB307653">
    <property type="protein sequence ID" value="ELT98666.1"/>
    <property type="molecule type" value="Genomic_DNA"/>
</dbReference>
<dbReference type="InterPro" id="IPR036691">
    <property type="entry name" value="Endo/exonu/phosph_ase_sf"/>
</dbReference>
<evidence type="ECO:0000313" key="6">
    <source>
        <dbReference type="Proteomes" id="UP000014760"/>
    </source>
</evidence>
<dbReference type="STRING" id="283909.R7U4P6"/>
<feature type="compositionally biased region" description="Polar residues" evidence="2">
    <location>
        <begin position="137"/>
        <end position="149"/>
    </location>
</feature>
<accession>R7U4P6</accession>
<dbReference type="InterPro" id="IPR003583">
    <property type="entry name" value="Hlx-hairpin-Hlx_DNA-bd_motif"/>
</dbReference>
<dbReference type="OrthoDB" id="6237065at2759"/>
<keyword evidence="6" id="KW-1185">Reference proteome</keyword>
<reference evidence="6" key="1">
    <citation type="submission" date="2012-12" db="EMBL/GenBank/DDBJ databases">
        <authorList>
            <person name="Hellsten U."/>
            <person name="Grimwood J."/>
            <person name="Chapman J.A."/>
            <person name="Shapiro H."/>
            <person name="Aerts A."/>
            <person name="Otillar R.P."/>
            <person name="Terry A.Y."/>
            <person name="Boore J.L."/>
            <person name="Simakov O."/>
            <person name="Marletaz F."/>
            <person name="Cho S.-J."/>
            <person name="Edsinger-Gonzales E."/>
            <person name="Havlak P."/>
            <person name="Kuo D.-H."/>
            <person name="Larsson T."/>
            <person name="Lv J."/>
            <person name="Arendt D."/>
            <person name="Savage R."/>
            <person name="Osoegawa K."/>
            <person name="de Jong P."/>
            <person name="Lindberg D.R."/>
            <person name="Seaver E.C."/>
            <person name="Weisblat D.A."/>
            <person name="Putnam N.H."/>
            <person name="Grigoriev I.V."/>
            <person name="Rokhsar D.S."/>
        </authorList>
    </citation>
    <scope>NUCLEOTIDE SEQUENCE</scope>
    <source>
        <strain evidence="6">I ESC-2004</strain>
    </source>
</reference>
<dbReference type="EnsemblMetazoa" id="CapteT166968">
    <property type="protein sequence ID" value="CapteP166968"/>
    <property type="gene ID" value="CapteG166968"/>
</dbReference>
<dbReference type="OMA" id="HLVPANT"/>
<dbReference type="GO" id="GO:0006281">
    <property type="term" value="P:DNA repair"/>
    <property type="evidence" value="ECO:0007669"/>
    <property type="project" value="InterPro"/>
</dbReference>